<accession>A0A2M4CEJ4</accession>
<organism evidence="1">
    <name type="scientific">Anopheles marajoara</name>
    <dbReference type="NCBI Taxonomy" id="58244"/>
    <lineage>
        <taxon>Eukaryota</taxon>
        <taxon>Metazoa</taxon>
        <taxon>Ecdysozoa</taxon>
        <taxon>Arthropoda</taxon>
        <taxon>Hexapoda</taxon>
        <taxon>Insecta</taxon>
        <taxon>Pterygota</taxon>
        <taxon>Neoptera</taxon>
        <taxon>Endopterygota</taxon>
        <taxon>Diptera</taxon>
        <taxon>Nematocera</taxon>
        <taxon>Culicoidea</taxon>
        <taxon>Culicidae</taxon>
        <taxon>Anophelinae</taxon>
        <taxon>Anopheles</taxon>
    </lineage>
</organism>
<proteinExistence type="predicted"/>
<name>A0A2M4CEJ4_9DIPT</name>
<reference evidence="1" key="1">
    <citation type="submission" date="2018-01" db="EMBL/GenBank/DDBJ databases">
        <title>An insight into the sialome of Amazonian anophelines.</title>
        <authorList>
            <person name="Ribeiro J.M."/>
            <person name="Scarpassa V."/>
            <person name="Calvo E."/>
        </authorList>
    </citation>
    <scope>NUCLEOTIDE SEQUENCE</scope>
    <source>
        <tissue evidence="1">Salivary glands</tissue>
    </source>
</reference>
<dbReference type="AlphaFoldDB" id="A0A2M4CEJ4"/>
<protein>
    <submittedName>
        <fullName evidence="1">Putative secreted protein</fullName>
    </submittedName>
</protein>
<sequence length="70" mass="7987">MGPFSWCFLSIIVRKGGCIVHDDFIINWGIVIELIFEVISKVLVRCRKNCRLFLICGSDRGHHVGVLKID</sequence>
<dbReference type="EMBL" id="GGFJ01014450">
    <property type="protein sequence ID" value="MBW63591.1"/>
    <property type="molecule type" value="Transcribed_RNA"/>
</dbReference>
<evidence type="ECO:0000313" key="1">
    <source>
        <dbReference type="EMBL" id="MBW63591.1"/>
    </source>
</evidence>